<keyword evidence="2" id="KW-1185">Reference proteome</keyword>
<dbReference type="EMBL" id="OZ020097">
    <property type="protein sequence ID" value="CAK9267677.1"/>
    <property type="molecule type" value="Genomic_DNA"/>
</dbReference>
<evidence type="ECO:0000313" key="2">
    <source>
        <dbReference type="Proteomes" id="UP001497444"/>
    </source>
</evidence>
<gene>
    <name evidence="1" type="ORF">CSSPJE1EN1_LOCUS13155</name>
</gene>
<sequence length="180" mass="20165">MVRYWSKVDEWSMLFWGSEDGKRPLFVVAGGDHTVALFDQVPGNQSTVQSYLHLKAGPKRIFSCTCWLHDSVLFLGHFMTNMASTLTVMANYRLQEGMPMELDLGIDLSHLLCGHYYWQWRVYGNKASVLAHLKASGSQKSGQRITLVASLKLGNNATYDPYGILNSTTFSLACLLHTLA</sequence>
<dbReference type="Proteomes" id="UP001497444">
    <property type="component" value="Chromosome 2"/>
</dbReference>
<proteinExistence type="predicted"/>
<organism evidence="1 2">
    <name type="scientific">Sphagnum jensenii</name>
    <dbReference type="NCBI Taxonomy" id="128206"/>
    <lineage>
        <taxon>Eukaryota</taxon>
        <taxon>Viridiplantae</taxon>
        <taxon>Streptophyta</taxon>
        <taxon>Embryophyta</taxon>
        <taxon>Bryophyta</taxon>
        <taxon>Sphagnophytina</taxon>
        <taxon>Sphagnopsida</taxon>
        <taxon>Sphagnales</taxon>
        <taxon>Sphagnaceae</taxon>
        <taxon>Sphagnum</taxon>
    </lineage>
</organism>
<protein>
    <submittedName>
        <fullName evidence="1">Uncharacterized protein</fullName>
    </submittedName>
</protein>
<evidence type="ECO:0000313" key="1">
    <source>
        <dbReference type="EMBL" id="CAK9267677.1"/>
    </source>
</evidence>
<name>A0ABP0WMQ5_9BRYO</name>
<reference evidence="1 2" key="1">
    <citation type="submission" date="2024-02" db="EMBL/GenBank/DDBJ databases">
        <authorList>
            <consortium name="ELIXIR-Norway"/>
            <consortium name="Elixir Norway"/>
        </authorList>
    </citation>
    <scope>NUCLEOTIDE SEQUENCE [LARGE SCALE GENOMIC DNA]</scope>
</reference>
<accession>A0ABP0WMQ5</accession>